<dbReference type="STRING" id="360411.AC812_13740"/>
<dbReference type="AlphaFoldDB" id="A0A0P6WUB5"/>
<reference evidence="1 2" key="1">
    <citation type="submission" date="2015-07" db="EMBL/GenBank/DDBJ databases">
        <title>Draft genome of Bellilinea caldifistulae DSM 17877.</title>
        <authorList>
            <person name="Hemp J."/>
            <person name="Ward L.M."/>
            <person name="Pace L.A."/>
            <person name="Fischer W.W."/>
        </authorList>
    </citation>
    <scope>NUCLEOTIDE SEQUENCE [LARGE SCALE GENOMIC DNA]</scope>
    <source>
        <strain evidence="1 2">GOMI-1</strain>
    </source>
</reference>
<accession>A0A0P6WUB5</accession>
<protein>
    <submittedName>
        <fullName evidence="1">Uncharacterized protein</fullName>
    </submittedName>
</protein>
<sequence>MTFWRLYMIYTQADLRSALERYELSTGVKPKYARISAKAPAELIEMMRATGLQVEVSKSLLSRDIWLTHEIEQPVL</sequence>
<evidence type="ECO:0000313" key="1">
    <source>
        <dbReference type="EMBL" id="KPL73846.1"/>
    </source>
</evidence>
<evidence type="ECO:0000313" key="2">
    <source>
        <dbReference type="Proteomes" id="UP000050514"/>
    </source>
</evidence>
<dbReference type="OrthoDB" id="172128at2"/>
<name>A0A0P6WUB5_9CHLR</name>
<dbReference type="EMBL" id="LGHJ01000019">
    <property type="protein sequence ID" value="KPL73846.1"/>
    <property type="molecule type" value="Genomic_DNA"/>
</dbReference>
<dbReference type="RefSeq" id="WP_061917480.1">
    <property type="nucleotide sequence ID" value="NZ_DF967971.1"/>
</dbReference>
<dbReference type="Proteomes" id="UP000050514">
    <property type="component" value="Unassembled WGS sequence"/>
</dbReference>
<proteinExistence type="predicted"/>
<keyword evidence="2" id="KW-1185">Reference proteome</keyword>
<comment type="caution">
    <text evidence="1">The sequence shown here is derived from an EMBL/GenBank/DDBJ whole genome shotgun (WGS) entry which is preliminary data.</text>
</comment>
<organism evidence="1 2">
    <name type="scientific">Bellilinea caldifistulae</name>
    <dbReference type="NCBI Taxonomy" id="360411"/>
    <lineage>
        <taxon>Bacteria</taxon>
        <taxon>Bacillati</taxon>
        <taxon>Chloroflexota</taxon>
        <taxon>Anaerolineae</taxon>
        <taxon>Anaerolineales</taxon>
        <taxon>Anaerolineaceae</taxon>
        <taxon>Bellilinea</taxon>
    </lineage>
</organism>
<gene>
    <name evidence="1" type="ORF">AC812_13740</name>
</gene>